<accession>A0ABU1QPW3</accession>
<reference evidence="1 2" key="1">
    <citation type="submission" date="2023-07" db="EMBL/GenBank/DDBJ databases">
        <title>Sorghum-associated microbial communities from plants grown in Nebraska, USA.</title>
        <authorList>
            <person name="Schachtman D."/>
        </authorList>
    </citation>
    <scope>NUCLEOTIDE SEQUENCE [LARGE SCALE GENOMIC DNA]</scope>
    <source>
        <strain evidence="1 2">BE57</strain>
    </source>
</reference>
<sequence>MAVKDIVFQGIEPGIASLRGTAVSLSLLVNATDMVGETWGEFRCAFSHQLIYPVVYNCPNQADQFQRSAIAVITQSKK</sequence>
<protein>
    <submittedName>
        <fullName evidence="1">Uncharacterized protein</fullName>
    </submittedName>
</protein>
<proteinExistence type="predicted"/>
<organism evidence="1 2">
    <name type="scientific">Dyadobacter fermentans</name>
    <dbReference type="NCBI Taxonomy" id="94254"/>
    <lineage>
        <taxon>Bacteria</taxon>
        <taxon>Pseudomonadati</taxon>
        <taxon>Bacteroidota</taxon>
        <taxon>Cytophagia</taxon>
        <taxon>Cytophagales</taxon>
        <taxon>Spirosomataceae</taxon>
        <taxon>Dyadobacter</taxon>
    </lineage>
</organism>
<gene>
    <name evidence="1" type="ORF">J2W84_000175</name>
</gene>
<name>A0ABU1QPW3_9BACT</name>
<comment type="caution">
    <text evidence="1">The sequence shown here is derived from an EMBL/GenBank/DDBJ whole genome shotgun (WGS) entry which is preliminary data.</text>
</comment>
<dbReference type="Proteomes" id="UP001264980">
    <property type="component" value="Unassembled WGS sequence"/>
</dbReference>
<evidence type="ECO:0000313" key="1">
    <source>
        <dbReference type="EMBL" id="MDR6803138.1"/>
    </source>
</evidence>
<dbReference type="RefSeq" id="WP_309980650.1">
    <property type="nucleotide sequence ID" value="NZ_JAVDTI010000001.1"/>
</dbReference>
<keyword evidence="2" id="KW-1185">Reference proteome</keyword>
<dbReference type="EMBL" id="JAVDTI010000001">
    <property type="protein sequence ID" value="MDR6803138.1"/>
    <property type="molecule type" value="Genomic_DNA"/>
</dbReference>
<evidence type="ECO:0000313" key="2">
    <source>
        <dbReference type="Proteomes" id="UP001264980"/>
    </source>
</evidence>